<dbReference type="Pfam" id="PF12738">
    <property type="entry name" value="PTCB-BRCT"/>
    <property type="match status" value="2"/>
</dbReference>
<dbReference type="CDD" id="cd18432">
    <property type="entry name" value="BRCT_PAXIP1_rpt6_like"/>
    <property type="match status" value="1"/>
</dbReference>
<evidence type="ECO:0000256" key="3">
    <source>
        <dbReference type="ARBA" id="ARBA00023242"/>
    </source>
</evidence>
<feature type="region of interest" description="Disordered" evidence="6">
    <location>
        <begin position="265"/>
        <end position="296"/>
    </location>
</feature>
<dbReference type="Proteomes" id="UP000186922">
    <property type="component" value="Unassembled WGS sequence"/>
</dbReference>
<evidence type="ECO:0000256" key="5">
    <source>
        <dbReference type="ARBA" id="ARBA00030146"/>
    </source>
</evidence>
<protein>
    <recommendedName>
        <fullName evidence="4">PAX-interacting protein 1</fullName>
    </recommendedName>
    <alternativeName>
        <fullName evidence="5">PAX transactivation activation domain-interacting protein</fullName>
    </alternativeName>
</protein>
<dbReference type="GO" id="GO:0044666">
    <property type="term" value="C:MLL3/4 complex"/>
    <property type="evidence" value="ECO:0007669"/>
    <property type="project" value="TreeGrafter"/>
</dbReference>
<keyword evidence="2" id="KW-0227">DNA damage</keyword>
<dbReference type="CDD" id="cd17711">
    <property type="entry name" value="BRCT_PAXIP1_rpt3"/>
    <property type="match status" value="1"/>
</dbReference>
<comment type="caution">
    <text evidence="8">The sequence shown here is derived from an EMBL/GenBank/DDBJ whole genome shotgun (WGS) entry which is preliminary data.</text>
</comment>
<name>A0A1D1VXX3_RAMVA</name>
<dbReference type="STRING" id="947166.A0A1D1VXX3"/>
<dbReference type="Pfam" id="PF16770">
    <property type="entry name" value="RTT107_BRCT_5"/>
    <property type="match status" value="1"/>
</dbReference>
<feature type="region of interest" description="Disordered" evidence="6">
    <location>
        <begin position="539"/>
        <end position="584"/>
    </location>
</feature>
<feature type="compositionally biased region" description="Polar residues" evidence="6">
    <location>
        <begin position="626"/>
        <end position="638"/>
    </location>
</feature>
<feature type="compositionally biased region" description="Low complexity" evidence="6">
    <location>
        <begin position="596"/>
        <end position="625"/>
    </location>
</feature>
<evidence type="ECO:0000256" key="4">
    <source>
        <dbReference type="ARBA" id="ARBA00023858"/>
    </source>
</evidence>
<evidence type="ECO:0000256" key="1">
    <source>
        <dbReference type="ARBA" id="ARBA00004123"/>
    </source>
</evidence>
<feature type="domain" description="BRCT" evidence="7">
    <location>
        <begin position="860"/>
        <end position="938"/>
    </location>
</feature>
<organism evidence="8 9">
    <name type="scientific">Ramazzottius varieornatus</name>
    <name type="common">Water bear</name>
    <name type="synonym">Tardigrade</name>
    <dbReference type="NCBI Taxonomy" id="947166"/>
    <lineage>
        <taxon>Eukaryota</taxon>
        <taxon>Metazoa</taxon>
        <taxon>Ecdysozoa</taxon>
        <taxon>Tardigrada</taxon>
        <taxon>Eutardigrada</taxon>
        <taxon>Parachela</taxon>
        <taxon>Hypsibioidea</taxon>
        <taxon>Ramazzottiidae</taxon>
        <taxon>Ramazzottius</taxon>
    </lineage>
</organism>
<feature type="domain" description="BRCT" evidence="7">
    <location>
        <begin position="1131"/>
        <end position="1223"/>
    </location>
</feature>
<comment type="subcellular location">
    <subcellularLocation>
        <location evidence="1">Nucleus</location>
    </subcellularLocation>
</comment>
<evidence type="ECO:0000256" key="6">
    <source>
        <dbReference type="SAM" id="MobiDB-lite"/>
    </source>
</evidence>
<dbReference type="SMART" id="SM00292">
    <property type="entry name" value="BRCT"/>
    <property type="match status" value="6"/>
</dbReference>
<dbReference type="GO" id="GO:0006974">
    <property type="term" value="P:DNA damage response"/>
    <property type="evidence" value="ECO:0007669"/>
    <property type="project" value="UniProtKB-KW"/>
</dbReference>
<evidence type="ECO:0000313" key="9">
    <source>
        <dbReference type="Proteomes" id="UP000186922"/>
    </source>
</evidence>
<feature type="domain" description="BRCT" evidence="7">
    <location>
        <begin position="1"/>
        <end position="87"/>
    </location>
</feature>
<dbReference type="SUPFAM" id="SSF52113">
    <property type="entry name" value="BRCT domain"/>
    <property type="match status" value="6"/>
</dbReference>
<feature type="region of interest" description="Disordered" evidence="6">
    <location>
        <begin position="990"/>
        <end position="1013"/>
    </location>
</feature>
<feature type="region of interest" description="Disordered" evidence="6">
    <location>
        <begin position="656"/>
        <end position="716"/>
    </location>
</feature>
<feature type="compositionally biased region" description="Low complexity" evidence="6">
    <location>
        <begin position="270"/>
        <end position="289"/>
    </location>
</feature>
<feature type="region of interest" description="Disordered" evidence="6">
    <location>
        <begin position="596"/>
        <end position="638"/>
    </location>
</feature>
<evidence type="ECO:0000259" key="7">
    <source>
        <dbReference type="PROSITE" id="PS50172"/>
    </source>
</evidence>
<proteinExistence type="predicted"/>
<dbReference type="PANTHER" id="PTHR23196:SF1">
    <property type="entry name" value="PAX-INTERACTING PROTEIN 1"/>
    <property type="match status" value="1"/>
</dbReference>
<dbReference type="InterPro" id="IPR036420">
    <property type="entry name" value="BRCT_dom_sf"/>
</dbReference>
<dbReference type="CDD" id="cd17710">
    <property type="entry name" value="BRCT_PAXIP1_rpt2"/>
    <property type="match status" value="1"/>
</dbReference>
<dbReference type="Pfam" id="PF16589">
    <property type="entry name" value="BRCT_2"/>
    <property type="match status" value="1"/>
</dbReference>
<dbReference type="Gene3D" id="3.40.50.10190">
    <property type="entry name" value="BRCT domain"/>
    <property type="match status" value="6"/>
</dbReference>
<accession>A0A1D1VXX3</accession>
<keyword evidence="3" id="KW-0539">Nucleus</keyword>
<dbReference type="InterPro" id="IPR051579">
    <property type="entry name" value="DDR_Transcriptional_Reg"/>
</dbReference>
<dbReference type="PANTHER" id="PTHR23196">
    <property type="entry name" value="PAX TRANSCRIPTION ACTIVATION DOMAIN INTERACTING PROTEIN"/>
    <property type="match status" value="1"/>
</dbReference>
<dbReference type="PROSITE" id="PS50172">
    <property type="entry name" value="BRCT"/>
    <property type="match status" value="6"/>
</dbReference>
<feature type="compositionally biased region" description="Low complexity" evidence="6">
    <location>
        <begin position="656"/>
        <end position="710"/>
    </location>
</feature>
<sequence length="1249" mass="139556">MGLFSGLRIFFVAGGPAKAKELALEERGQILENVLDDPTHVIADSTDSSEVNDAKDCLGAKVLIVKNSWVIFSCMAKRLLPVKAFSPEPGQLFSGLRICLSQLKPNDAAIIWCAIESHGGKCVIDFDKTVTHLICCSATGDKHKAAMENSPEVKIVTPDWVTGSLKANSLLPTADFDVATLTSEAEPSSLTLSTSSVPTSGSVVTSSDESLIALLNQKEFAELLDSELGSNSSSLPASQSATMDSLTASINAVIAQSVQMEAQKKAELESSGLSRHSSGSSHSGSDGMSTFIPDNLISNKPPSLVLAQNTQPSMPLVRPQNQTKTALAKLLNTRSNSTGTPPYDVPHMIQPQQQPQHQIIPSQQNVPLQEQQGQMMPQQHWQQAQQVQQQQWKQPQVQQMGHFQPPPSPSPHMVVSPGLGPGQAGSMMPVNQHGVMVPQQQVQQHMQGPQVSTAQMVHQQGMVQQQQMGVNMNQQQMQYNQQHQMQQANMMMHQQGVHPQQGGIPQQPGHVNQQQFVQTQQHMGGMGSMPMQHRMNMMAMQQPQHAQQPQMHPQNQFQMGPQQQQQFRQQMQPHQMQSAQNMAYAQQIQIRQPPPYQQVVTQRPMQQQQPQGQPQQQQHLMQQRMDNGQMQQGQYPQSVTPQMMEASAQMEQQLQFLQQQHHHQQQQNMQQQNVMAPQQPQQNQMHMMQQQQQLHQQQLQQQQQQRPQMMDPRLQAGTPRPVLQTQLSSSNLTVQPPRPVLPPKELVYSGTDCPSVPPLKFLINCKFVLSEQKDFSGMDAKTWRSLEACVKKFGGMTVSLDSMVSMATHVLCESQISPFAQTAIKAGKRVVTPYWLNDCYRKGLMSPPWRYAHLPSVFGDNDRPLKGKTIALTGFHDDEREDVIALILTLGGKYQPFLDKQCFALICKSAESKKFSQATEWNVPCLNVGWLHDIWLRDPNALTVMNKNPKYVFFNYDTPLDVQPKELPAHLMTGWLNPIQIPADQQAKMASTKGRSINPSNPKKRIKKQMQENECKKKRKLGPVVILFDGVEKSEENKLIKALKPLSASITDKFHVCTHLVTPRVSRTPKFLIGFNACLTVVTPKWIEDSVAAEKFLEPEDYLPKEVKLDSSENLFQFREAMERKAALVQAKTQLFTGMTFCVMPRVYPQINTMSEIIASAGGKMLMHRLPKPEELRTHGKNGTYYVVIGSVADHKEVQPALKAGLPVYSADFVFSSIIKQQVEWGCNQLDFSSVASSTLQPVQPSPTT</sequence>
<gene>
    <name evidence="8" type="primary">RvY_15343-1</name>
    <name evidence="8" type="synonym">RvY_15343.1</name>
    <name evidence="8" type="ORF">RvY_15343</name>
</gene>
<dbReference type="OrthoDB" id="342264at2759"/>
<dbReference type="InterPro" id="IPR001357">
    <property type="entry name" value="BRCT_dom"/>
</dbReference>
<keyword evidence="9" id="KW-1185">Reference proteome</keyword>
<feature type="domain" description="BRCT" evidence="7">
    <location>
        <begin position="757"/>
        <end position="853"/>
    </location>
</feature>
<feature type="domain" description="BRCT" evidence="7">
    <location>
        <begin position="1023"/>
        <end position="1104"/>
    </location>
</feature>
<evidence type="ECO:0000313" key="8">
    <source>
        <dbReference type="EMBL" id="GAV05173.1"/>
    </source>
</evidence>
<reference evidence="8 9" key="1">
    <citation type="journal article" date="2016" name="Nat. Commun.">
        <title>Extremotolerant tardigrade genome and improved radiotolerance of human cultured cells by tardigrade-unique protein.</title>
        <authorList>
            <person name="Hashimoto T."/>
            <person name="Horikawa D.D."/>
            <person name="Saito Y."/>
            <person name="Kuwahara H."/>
            <person name="Kozuka-Hata H."/>
            <person name="Shin-I T."/>
            <person name="Minakuchi Y."/>
            <person name="Ohishi K."/>
            <person name="Motoyama A."/>
            <person name="Aizu T."/>
            <person name="Enomoto A."/>
            <person name="Kondo K."/>
            <person name="Tanaka S."/>
            <person name="Hara Y."/>
            <person name="Koshikawa S."/>
            <person name="Sagara H."/>
            <person name="Miura T."/>
            <person name="Yokobori S."/>
            <person name="Miyagawa K."/>
            <person name="Suzuki Y."/>
            <person name="Kubo T."/>
            <person name="Oyama M."/>
            <person name="Kohara Y."/>
            <person name="Fujiyama A."/>
            <person name="Arakawa K."/>
            <person name="Katayama T."/>
            <person name="Toyoda A."/>
            <person name="Kunieda T."/>
        </authorList>
    </citation>
    <scope>NUCLEOTIDE SEQUENCE [LARGE SCALE GENOMIC DNA]</scope>
    <source>
        <strain evidence="8 9">YOKOZUNA-1</strain>
    </source>
</reference>
<feature type="domain" description="BRCT" evidence="7">
    <location>
        <begin position="88"/>
        <end position="178"/>
    </location>
</feature>
<dbReference type="AlphaFoldDB" id="A0A1D1VXX3"/>
<evidence type="ECO:0000256" key="2">
    <source>
        <dbReference type="ARBA" id="ARBA00022763"/>
    </source>
</evidence>
<dbReference type="EMBL" id="BDGG01000012">
    <property type="protein sequence ID" value="GAV05173.1"/>
    <property type="molecule type" value="Genomic_DNA"/>
</dbReference>